<accession>A0ABT3MTP2</accession>
<dbReference type="Proteomes" id="UP001209854">
    <property type="component" value="Unassembled WGS sequence"/>
</dbReference>
<gene>
    <name evidence="3" type="ORF">NX722_08805</name>
</gene>
<keyword evidence="4" id="KW-1185">Reference proteome</keyword>
<feature type="domain" description="Transposase IS4-like" evidence="2">
    <location>
        <begin position="90"/>
        <end position="219"/>
    </location>
</feature>
<sequence length="256" mass="29182">MEWICPPLLMSKYTLTTRHHWFTCVHLQVSHLTQSCCAFSVTLTTLTLNQRSSQWFGGRFQKPPPEGPPPSLLQLRADRLCSRDTPDPDSAKMKTSKGVIQGYNGVAAVDNKHQVIMHAEAYGSGLEQPALIPMVEAIRQHCHLLDDTRDVMESAVITADSGFHSRDNLQQLMDQGVNAYIADNQFRQRDPRFDQAGRYKTRHRKERQELARKQDKQTAPGKFRPKDLGAVHLLRRSPPIHHQLTVISFLRARMVI</sequence>
<feature type="region of interest" description="Disordered" evidence="1">
    <location>
        <begin position="200"/>
        <end position="225"/>
    </location>
</feature>
<evidence type="ECO:0000313" key="4">
    <source>
        <dbReference type="Proteomes" id="UP001209854"/>
    </source>
</evidence>
<dbReference type="EMBL" id="JAPFCC010000001">
    <property type="protein sequence ID" value="MCW7552738.1"/>
    <property type="molecule type" value="Genomic_DNA"/>
</dbReference>
<feature type="compositionally biased region" description="Basic and acidic residues" evidence="1">
    <location>
        <begin position="206"/>
        <end position="216"/>
    </location>
</feature>
<evidence type="ECO:0000259" key="2">
    <source>
        <dbReference type="Pfam" id="PF01609"/>
    </source>
</evidence>
<organism evidence="3 4">
    <name type="scientific">Endozoicomonas gorgoniicola</name>
    <dbReference type="NCBI Taxonomy" id="1234144"/>
    <lineage>
        <taxon>Bacteria</taxon>
        <taxon>Pseudomonadati</taxon>
        <taxon>Pseudomonadota</taxon>
        <taxon>Gammaproteobacteria</taxon>
        <taxon>Oceanospirillales</taxon>
        <taxon>Endozoicomonadaceae</taxon>
        <taxon>Endozoicomonas</taxon>
    </lineage>
</organism>
<reference evidence="3 4" key="1">
    <citation type="submission" date="2022-10" db="EMBL/GenBank/DDBJ databases">
        <title>High-quality genome sequences of two octocoral-associated bacteria, Endozoicomonas euniceicola EF212 and Endozoicomonas gorgoniicola PS125.</title>
        <authorList>
            <person name="Chiou Y.-J."/>
            <person name="Chen Y.-H."/>
        </authorList>
    </citation>
    <scope>NUCLEOTIDE SEQUENCE [LARGE SCALE GENOMIC DNA]</scope>
    <source>
        <strain evidence="3 4">PS125</strain>
    </source>
</reference>
<dbReference type="RefSeq" id="WP_265442343.1">
    <property type="nucleotide sequence ID" value="NZ_JAPFCC010000001.1"/>
</dbReference>
<protein>
    <submittedName>
        <fullName evidence="3">Transposase</fullName>
    </submittedName>
</protein>
<evidence type="ECO:0000313" key="3">
    <source>
        <dbReference type="EMBL" id="MCW7552738.1"/>
    </source>
</evidence>
<proteinExistence type="predicted"/>
<name>A0ABT3MTP2_9GAMM</name>
<dbReference type="InterPro" id="IPR002559">
    <property type="entry name" value="Transposase_11"/>
</dbReference>
<dbReference type="PANTHER" id="PTHR33408">
    <property type="entry name" value="TRANSPOSASE"/>
    <property type="match status" value="1"/>
</dbReference>
<evidence type="ECO:0000256" key="1">
    <source>
        <dbReference type="SAM" id="MobiDB-lite"/>
    </source>
</evidence>
<dbReference type="Pfam" id="PF01609">
    <property type="entry name" value="DDE_Tnp_1"/>
    <property type="match status" value="1"/>
</dbReference>
<dbReference type="PANTHER" id="PTHR33408:SF2">
    <property type="entry name" value="TRANSPOSASE DDE DOMAIN-CONTAINING PROTEIN"/>
    <property type="match status" value="1"/>
</dbReference>
<comment type="caution">
    <text evidence="3">The sequence shown here is derived from an EMBL/GenBank/DDBJ whole genome shotgun (WGS) entry which is preliminary data.</text>
</comment>